<protein>
    <submittedName>
        <fullName evidence="3">Oxidoreductase</fullName>
    </submittedName>
</protein>
<dbReference type="PANTHER" id="PTHR13847:SF281">
    <property type="entry name" value="FAD DEPENDENT OXIDOREDUCTASE DOMAIN-CONTAINING PROTEIN"/>
    <property type="match status" value="1"/>
</dbReference>
<dbReference type="AlphaFoldDB" id="A0A917DUL2"/>
<organism evidence="3 4">
    <name type="scientific">Croceicoccus mobilis</name>
    <dbReference type="NCBI Taxonomy" id="1703339"/>
    <lineage>
        <taxon>Bacteria</taxon>
        <taxon>Pseudomonadati</taxon>
        <taxon>Pseudomonadota</taxon>
        <taxon>Alphaproteobacteria</taxon>
        <taxon>Sphingomonadales</taxon>
        <taxon>Erythrobacteraceae</taxon>
        <taxon>Croceicoccus</taxon>
    </lineage>
</organism>
<dbReference type="Pfam" id="PF01266">
    <property type="entry name" value="DAO"/>
    <property type="match status" value="1"/>
</dbReference>
<dbReference type="InterPro" id="IPR006076">
    <property type="entry name" value="FAD-dep_OxRdtase"/>
</dbReference>
<evidence type="ECO:0000259" key="2">
    <source>
        <dbReference type="Pfam" id="PF01266"/>
    </source>
</evidence>
<dbReference type="RefSeq" id="WP_082922409.1">
    <property type="nucleotide sequence ID" value="NZ_BMIP01000004.1"/>
</dbReference>
<dbReference type="Gene3D" id="3.30.9.10">
    <property type="entry name" value="D-Amino Acid Oxidase, subunit A, domain 2"/>
    <property type="match status" value="1"/>
</dbReference>
<dbReference type="PANTHER" id="PTHR13847">
    <property type="entry name" value="SARCOSINE DEHYDROGENASE-RELATED"/>
    <property type="match status" value="1"/>
</dbReference>
<evidence type="ECO:0000313" key="3">
    <source>
        <dbReference type="EMBL" id="GGD72539.1"/>
    </source>
</evidence>
<name>A0A917DUL2_9SPHN</name>
<comment type="caution">
    <text evidence="3">The sequence shown here is derived from an EMBL/GenBank/DDBJ whole genome shotgun (WGS) entry which is preliminary data.</text>
</comment>
<dbReference type="SUPFAM" id="SSF51905">
    <property type="entry name" value="FAD/NAD(P)-binding domain"/>
    <property type="match status" value="1"/>
</dbReference>
<keyword evidence="1" id="KW-0560">Oxidoreductase</keyword>
<accession>A0A917DUL2</accession>
<feature type="domain" description="FAD dependent oxidoreductase" evidence="2">
    <location>
        <begin position="29"/>
        <end position="378"/>
    </location>
</feature>
<gene>
    <name evidence="3" type="ORF">GCM10010990_22640</name>
</gene>
<dbReference type="Gene3D" id="3.50.50.60">
    <property type="entry name" value="FAD/NAD(P)-binding domain"/>
    <property type="match status" value="1"/>
</dbReference>
<evidence type="ECO:0000256" key="1">
    <source>
        <dbReference type="ARBA" id="ARBA00023002"/>
    </source>
</evidence>
<dbReference type="InterPro" id="IPR036188">
    <property type="entry name" value="FAD/NAD-bd_sf"/>
</dbReference>
<sequence length="432" mass="46168">MTENKNNLWRATAHDRPPFAALSGDRLCDTVVVGAGIMGLSAALGLAKAGASVTVVEADRIGSGASSTPGGFVVPHFSVGSPRSLVDEHGSAGEALVEMVGHSADRLFKAICELELDCDARQDGWYHPATPAALPRLDATIGQWREAGFDAERLDAAETTRRTGIEGYGASWYAKTGGTIHPLKLCQELARCAAAHGAMIHEHTPATDIVRHGRLYHVQTPAGLLKAEKVIICTNGLSKGLSSLVDRTIVPMRVWQCATAPIPAEQRAHLFQGGECLSDTRHNLFTYRFDVQHRLITGTFDALGVDGPAAAQAMARRLRDMLRLPKVPEIEFCWSGTSAISASRMPLSLHVDGGLLAASSCNARGIALSFATGGILADHALGRHVPPLPMLGQGGRTSALVQSRLSRLYAHLTPLFDWYEDRKAHNRSSANG</sequence>
<dbReference type="GO" id="GO:0005737">
    <property type="term" value="C:cytoplasm"/>
    <property type="evidence" value="ECO:0007669"/>
    <property type="project" value="TreeGrafter"/>
</dbReference>
<dbReference type="EMBL" id="BMIP01000004">
    <property type="protein sequence ID" value="GGD72539.1"/>
    <property type="molecule type" value="Genomic_DNA"/>
</dbReference>
<evidence type="ECO:0000313" key="4">
    <source>
        <dbReference type="Proteomes" id="UP000612349"/>
    </source>
</evidence>
<dbReference type="GO" id="GO:0016491">
    <property type="term" value="F:oxidoreductase activity"/>
    <property type="evidence" value="ECO:0007669"/>
    <property type="project" value="UniProtKB-KW"/>
</dbReference>
<dbReference type="Proteomes" id="UP000612349">
    <property type="component" value="Unassembled WGS sequence"/>
</dbReference>
<dbReference type="OrthoDB" id="9814969at2"/>
<reference evidence="3" key="2">
    <citation type="submission" date="2020-09" db="EMBL/GenBank/DDBJ databases">
        <authorList>
            <person name="Sun Q."/>
            <person name="Zhou Y."/>
        </authorList>
    </citation>
    <scope>NUCLEOTIDE SEQUENCE</scope>
    <source>
        <strain evidence="3">CGMCC 1.15360</strain>
    </source>
</reference>
<reference evidence="3" key="1">
    <citation type="journal article" date="2014" name="Int. J. Syst. Evol. Microbiol.">
        <title>Complete genome sequence of Corynebacterium casei LMG S-19264T (=DSM 44701T), isolated from a smear-ripened cheese.</title>
        <authorList>
            <consortium name="US DOE Joint Genome Institute (JGI-PGF)"/>
            <person name="Walter F."/>
            <person name="Albersmeier A."/>
            <person name="Kalinowski J."/>
            <person name="Ruckert C."/>
        </authorList>
    </citation>
    <scope>NUCLEOTIDE SEQUENCE</scope>
    <source>
        <strain evidence="3">CGMCC 1.15360</strain>
    </source>
</reference>
<proteinExistence type="predicted"/>
<keyword evidence="4" id="KW-1185">Reference proteome</keyword>